<dbReference type="GO" id="GO:0071555">
    <property type="term" value="P:cell wall organization"/>
    <property type="evidence" value="ECO:0007669"/>
    <property type="project" value="UniProtKB-KW"/>
</dbReference>
<dbReference type="GO" id="GO:0005886">
    <property type="term" value="C:plasma membrane"/>
    <property type="evidence" value="ECO:0007669"/>
    <property type="project" value="UniProtKB-SubCell"/>
</dbReference>
<keyword evidence="6 11" id="KW-0133">Cell shape</keyword>
<accession>A0A2J0Z0Z3</accession>
<dbReference type="SUPFAM" id="SSF53955">
    <property type="entry name" value="Lysozyme-like"/>
    <property type="match status" value="1"/>
</dbReference>
<keyword evidence="10 11" id="KW-0961">Cell wall biogenesis/degradation</keyword>
<dbReference type="PANTHER" id="PTHR30400">
    <property type="entry name" value="MONOFUNCTIONAL BIOSYNTHETIC PEPTIDOGLYCAN TRANSGLYCOSYLASE"/>
    <property type="match status" value="1"/>
</dbReference>
<evidence type="ECO:0000256" key="7">
    <source>
        <dbReference type="ARBA" id="ARBA00022984"/>
    </source>
</evidence>
<reference evidence="13 14" key="1">
    <citation type="submission" date="2017-06" db="EMBL/GenBank/DDBJ databases">
        <title>Ensifer strains isolated from leguminous trees and herbs display diverse denitrification phenotypes with some acting as strong N2O sinks.</title>
        <authorList>
            <person name="Woliy K."/>
            <person name="Mania D."/>
            <person name="Bakken L.R."/>
            <person name="Frostegard A."/>
        </authorList>
    </citation>
    <scope>NUCLEOTIDE SEQUENCE [LARGE SCALE GENOMIC DNA]</scope>
    <source>
        <strain evidence="13 14">AC50a</strain>
    </source>
</reference>
<comment type="pathway">
    <text evidence="11">Cell wall biogenesis; peptidoglycan biosynthesis.</text>
</comment>
<dbReference type="PANTHER" id="PTHR30400:SF0">
    <property type="entry name" value="BIOSYNTHETIC PEPTIDOGLYCAN TRANSGLYCOSYLASE"/>
    <property type="match status" value="1"/>
</dbReference>
<evidence type="ECO:0000256" key="8">
    <source>
        <dbReference type="ARBA" id="ARBA00022989"/>
    </source>
</evidence>
<dbReference type="InterPro" id="IPR011812">
    <property type="entry name" value="Pep_trsgly"/>
</dbReference>
<evidence type="ECO:0000256" key="1">
    <source>
        <dbReference type="ARBA" id="ARBA00022475"/>
    </source>
</evidence>
<evidence type="ECO:0000313" key="14">
    <source>
        <dbReference type="Proteomes" id="UP000231987"/>
    </source>
</evidence>
<dbReference type="AlphaFoldDB" id="A0A2J0Z0Z3"/>
<dbReference type="InterPro" id="IPR001264">
    <property type="entry name" value="Glyco_trans_51"/>
</dbReference>
<evidence type="ECO:0000256" key="10">
    <source>
        <dbReference type="ARBA" id="ARBA00023316"/>
    </source>
</evidence>
<feature type="transmembrane region" description="Helical" evidence="11">
    <location>
        <begin position="46"/>
        <end position="66"/>
    </location>
</feature>
<dbReference type="Proteomes" id="UP000231987">
    <property type="component" value="Unassembled WGS sequence"/>
</dbReference>
<keyword evidence="3 11" id="KW-0328">Glycosyltransferase</keyword>
<dbReference type="GO" id="GO:0009274">
    <property type="term" value="C:peptidoglycan-based cell wall"/>
    <property type="evidence" value="ECO:0007669"/>
    <property type="project" value="InterPro"/>
</dbReference>
<evidence type="ECO:0000256" key="4">
    <source>
        <dbReference type="ARBA" id="ARBA00022679"/>
    </source>
</evidence>
<keyword evidence="4 11" id="KW-0808">Transferase</keyword>
<keyword evidence="1 11" id="KW-1003">Cell membrane</keyword>
<keyword evidence="5 11" id="KW-0812">Transmembrane</keyword>
<dbReference type="EC" id="2.4.99.28" evidence="11"/>
<keyword evidence="8 11" id="KW-1133">Transmembrane helix</keyword>
<dbReference type="Pfam" id="PF00912">
    <property type="entry name" value="Transgly"/>
    <property type="match status" value="1"/>
</dbReference>
<proteinExistence type="inferred from homology"/>
<keyword evidence="9 11" id="KW-0472">Membrane</keyword>
<dbReference type="UniPathway" id="UPA00219"/>
<feature type="domain" description="Glycosyl transferase family 51" evidence="12">
    <location>
        <begin position="86"/>
        <end position="237"/>
    </location>
</feature>
<evidence type="ECO:0000259" key="12">
    <source>
        <dbReference type="Pfam" id="PF00912"/>
    </source>
</evidence>
<comment type="caution">
    <text evidence="13">The sequence shown here is derived from an EMBL/GenBank/DDBJ whole genome shotgun (WGS) entry which is preliminary data.</text>
</comment>
<name>A0A2J0Z0Z3_RHIML</name>
<keyword evidence="2 11" id="KW-0997">Cell inner membrane</keyword>
<comment type="catalytic activity">
    <reaction evidence="11">
        <text>[GlcNAc-(1-&gt;4)-Mur2Ac(oyl-L-Ala-gamma-D-Glu-L-Lys-D-Ala-D-Ala)](n)-di-trans,octa-cis-undecaprenyl diphosphate + beta-D-GlcNAc-(1-&gt;4)-Mur2Ac(oyl-L-Ala-gamma-D-Glu-L-Lys-D-Ala-D-Ala)-di-trans,octa-cis-undecaprenyl diphosphate = [GlcNAc-(1-&gt;4)-Mur2Ac(oyl-L-Ala-gamma-D-Glu-L-Lys-D-Ala-D-Ala)](n+1)-di-trans,octa-cis-undecaprenyl diphosphate + di-trans,octa-cis-undecaprenyl diphosphate + H(+)</text>
        <dbReference type="Rhea" id="RHEA:23708"/>
        <dbReference type="Rhea" id="RHEA-COMP:9602"/>
        <dbReference type="Rhea" id="RHEA-COMP:9603"/>
        <dbReference type="ChEBI" id="CHEBI:15378"/>
        <dbReference type="ChEBI" id="CHEBI:58405"/>
        <dbReference type="ChEBI" id="CHEBI:60033"/>
        <dbReference type="ChEBI" id="CHEBI:78435"/>
        <dbReference type="EC" id="2.4.99.28"/>
    </reaction>
</comment>
<evidence type="ECO:0000256" key="11">
    <source>
        <dbReference type="HAMAP-Rule" id="MF_00766"/>
    </source>
</evidence>
<dbReference type="EMBL" id="NJGD01000007">
    <property type="protein sequence ID" value="PJR14144.1"/>
    <property type="molecule type" value="Genomic_DNA"/>
</dbReference>
<keyword evidence="7 11" id="KW-0573">Peptidoglycan synthesis</keyword>
<protein>
    <recommendedName>
        <fullName evidence="11">Biosynthetic peptidoglycan transglycosylase</fullName>
        <ecNumber evidence="11">2.4.99.28</ecNumber>
    </recommendedName>
    <alternativeName>
        <fullName evidence="11">Glycan polymerase</fullName>
    </alternativeName>
    <alternativeName>
        <fullName evidence="11">Peptidoglycan glycosyltransferase MtgA</fullName>
        <shortName evidence="11">PGT</shortName>
    </alternativeName>
</protein>
<dbReference type="NCBIfam" id="TIGR02070">
    <property type="entry name" value="mono_pep_trsgly"/>
    <property type="match status" value="1"/>
</dbReference>
<evidence type="ECO:0000256" key="5">
    <source>
        <dbReference type="ARBA" id="ARBA00022692"/>
    </source>
</evidence>
<evidence type="ECO:0000256" key="2">
    <source>
        <dbReference type="ARBA" id="ARBA00022519"/>
    </source>
</evidence>
<evidence type="ECO:0000256" key="9">
    <source>
        <dbReference type="ARBA" id="ARBA00023136"/>
    </source>
</evidence>
<dbReference type="GO" id="GO:0008955">
    <property type="term" value="F:peptidoglycan glycosyltransferase activity"/>
    <property type="evidence" value="ECO:0007669"/>
    <property type="project" value="UniProtKB-UniRule"/>
</dbReference>
<sequence length="262" mass="29361">MGQEAGGKEVDGRGVEIVSEEREEAELPAGRRAATRRTWRSRWRRLVLVVLSVLILPYALIVLYLLEFIHPVSTLMLRDLVLLRGYDRQWVEFDDIAPVLVQSVMMSEDGQFCAHAGIDWAQMRGVVEDALDGEQTRGASTIPMQTVKNLFLWNGRSFVRKAMELPLAIAADFAWSKRRLMEIYLNVAEWGEGIYGIEAAARHHFGVSAAKLSRRQAALLAVSLPNPIDRNAGKPGRGLRRLAGVIERRASRSGGYITCLYD</sequence>
<evidence type="ECO:0000256" key="3">
    <source>
        <dbReference type="ARBA" id="ARBA00022676"/>
    </source>
</evidence>
<comment type="function">
    <text evidence="11">Peptidoglycan polymerase that catalyzes glycan chain elongation from lipid-linked precursors.</text>
</comment>
<evidence type="ECO:0000313" key="13">
    <source>
        <dbReference type="EMBL" id="PJR14144.1"/>
    </source>
</evidence>
<evidence type="ECO:0000256" key="6">
    <source>
        <dbReference type="ARBA" id="ARBA00022960"/>
    </source>
</evidence>
<dbReference type="HAMAP" id="MF_00766">
    <property type="entry name" value="PGT_MtgA"/>
    <property type="match status" value="1"/>
</dbReference>
<dbReference type="Gene3D" id="1.10.3810.10">
    <property type="entry name" value="Biosynthetic peptidoglycan transglycosylase-like"/>
    <property type="match status" value="1"/>
</dbReference>
<comment type="subcellular location">
    <subcellularLocation>
        <location evidence="11">Cell inner membrane</location>
        <topology evidence="11">Single-pass membrane protein</topology>
    </subcellularLocation>
</comment>
<dbReference type="GO" id="GO:0008360">
    <property type="term" value="P:regulation of cell shape"/>
    <property type="evidence" value="ECO:0007669"/>
    <property type="project" value="UniProtKB-KW"/>
</dbReference>
<organism evidence="13 14">
    <name type="scientific">Rhizobium meliloti</name>
    <name type="common">Ensifer meliloti</name>
    <name type="synonym">Sinorhizobium meliloti</name>
    <dbReference type="NCBI Taxonomy" id="382"/>
    <lineage>
        <taxon>Bacteria</taxon>
        <taxon>Pseudomonadati</taxon>
        <taxon>Pseudomonadota</taxon>
        <taxon>Alphaproteobacteria</taxon>
        <taxon>Hyphomicrobiales</taxon>
        <taxon>Rhizobiaceae</taxon>
        <taxon>Sinorhizobium/Ensifer group</taxon>
        <taxon>Sinorhizobium</taxon>
    </lineage>
</organism>
<comment type="similarity">
    <text evidence="11">Belongs to the glycosyltransferase 51 family.</text>
</comment>
<dbReference type="InterPro" id="IPR036950">
    <property type="entry name" value="PBP_transglycosylase"/>
</dbReference>
<dbReference type="GO" id="GO:0009252">
    <property type="term" value="P:peptidoglycan biosynthetic process"/>
    <property type="evidence" value="ECO:0007669"/>
    <property type="project" value="UniProtKB-UniRule"/>
</dbReference>
<dbReference type="GO" id="GO:0016763">
    <property type="term" value="F:pentosyltransferase activity"/>
    <property type="evidence" value="ECO:0007669"/>
    <property type="project" value="InterPro"/>
</dbReference>
<dbReference type="InterPro" id="IPR023346">
    <property type="entry name" value="Lysozyme-like_dom_sf"/>
</dbReference>
<gene>
    <name evidence="11" type="primary">mtgA</name>
    <name evidence="13" type="ORF">CEJ86_17235</name>
</gene>